<dbReference type="HOGENOM" id="CLU_3228708_0_0_11"/>
<protein>
    <submittedName>
        <fullName evidence="1">Uncharacterized protein</fullName>
    </submittedName>
</protein>
<accession>U1R9I7</accession>
<dbReference type="Proteomes" id="UP000016519">
    <property type="component" value="Unassembled WGS sequence"/>
</dbReference>
<keyword evidence="2" id="KW-1185">Reference proteome</keyword>
<evidence type="ECO:0000313" key="2">
    <source>
        <dbReference type="Proteomes" id="UP000016519"/>
    </source>
</evidence>
<reference evidence="1 2" key="1">
    <citation type="submission" date="2013-08" db="EMBL/GenBank/DDBJ databases">
        <authorList>
            <person name="Weinstock G."/>
            <person name="Sodergren E."/>
            <person name="Wylie T."/>
            <person name="Fulton L."/>
            <person name="Fulton R."/>
            <person name="Fronick C."/>
            <person name="O'Laughlin M."/>
            <person name="Godfrey J."/>
            <person name="Miner T."/>
            <person name="Herter B."/>
            <person name="Appelbaum E."/>
            <person name="Cordes M."/>
            <person name="Lek S."/>
            <person name="Wollam A."/>
            <person name="Pepin K.H."/>
            <person name="Palsikar V.B."/>
            <person name="Mitreva M."/>
            <person name="Wilson R.K."/>
        </authorList>
    </citation>
    <scope>NUCLEOTIDE SEQUENCE [LARGE SCALE GENOMIC DNA]</scope>
    <source>
        <strain evidence="1 2">F0580</strain>
    </source>
</reference>
<comment type="caution">
    <text evidence="1">The sequence shown here is derived from an EMBL/GenBank/DDBJ whole genome shotgun (WGS) entry which is preliminary data.</text>
</comment>
<dbReference type="AlphaFoldDB" id="U1R9I7"/>
<gene>
    <name evidence="1" type="ORF">HMPREF9244_01299</name>
</gene>
<name>U1R9I7_9BIFI</name>
<evidence type="ECO:0000313" key="1">
    <source>
        <dbReference type="EMBL" id="ERH30219.1"/>
    </source>
</evidence>
<organism evidence="1 2">
    <name type="scientific">Alloscardovia omnicolens F0580</name>
    <dbReference type="NCBI Taxonomy" id="1321816"/>
    <lineage>
        <taxon>Bacteria</taxon>
        <taxon>Bacillati</taxon>
        <taxon>Actinomycetota</taxon>
        <taxon>Actinomycetes</taxon>
        <taxon>Bifidobacteriales</taxon>
        <taxon>Bifidobacteriaceae</taxon>
        <taxon>Alloscardovia</taxon>
    </lineage>
</organism>
<dbReference type="EMBL" id="AWSI01000036">
    <property type="protein sequence ID" value="ERH30219.1"/>
    <property type="molecule type" value="Genomic_DNA"/>
</dbReference>
<proteinExistence type="predicted"/>
<sequence length="43" mass="4809">MVGLTDVCLDMAVLTQLVTLTVFRACYGGEDERVFCCNLHSKR</sequence>